<dbReference type="PANTHER" id="PTHR11361:SF20">
    <property type="entry name" value="MUTS PROTEIN HOMOLOG 5"/>
    <property type="match status" value="1"/>
</dbReference>
<dbReference type="SMART" id="SM00533">
    <property type="entry name" value="MUTSd"/>
    <property type="match status" value="1"/>
</dbReference>
<accession>A0A016WXA0</accession>
<evidence type="ECO:0000256" key="8">
    <source>
        <dbReference type="SAM" id="MobiDB-lite"/>
    </source>
</evidence>
<dbReference type="Pfam" id="PF05192">
    <property type="entry name" value="MutS_III"/>
    <property type="match status" value="1"/>
</dbReference>
<dbReference type="InterPro" id="IPR007696">
    <property type="entry name" value="DNA_mismatch_repair_MutS_core"/>
</dbReference>
<evidence type="ECO:0000259" key="10">
    <source>
        <dbReference type="PROSITE" id="PS51292"/>
    </source>
</evidence>
<keyword evidence="9" id="KW-0472">Membrane</keyword>
<feature type="region of interest" description="Disordered" evidence="8">
    <location>
        <begin position="101"/>
        <end position="161"/>
    </location>
</feature>
<evidence type="ECO:0000256" key="9">
    <source>
        <dbReference type="SAM" id="Phobius"/>
    </source>
</evidence>
<evidence type="ECO:0000256" key="3">
    <source>
        <dbReference type="ARBA" id="ARBA00022741"/>
    </source>
</evidence>
<dbReference type="PROSITE" id="PS00486">
    <property type="entry name" value="DNA_MISMATCH_REPAIR_2"/>
    <property type="match status" value="1"/>
</dbReference>
<evidence type="ECO:0000256" key="7">
    <source>
        <dbReference type="ARBA" id="ARBA00023125"/>
    </source>
</evidence>
<feature type="transmembrane region" description="Helical" evidence="9">
    <location>
        <begin position="1358"/>
        <end position="1382"/>
    </location>
</feature>
<dbReference type="GO" id="GO:0140664">
    <property type="term" value="F:ATP-dependent DNA damage sensor activity"/>
    <property type="evidence" value="ECO:0007669"/>
    <property type="project" value="InterPro"/>
</dbReference>
<dbReference type="GO" id="GO:0051026">
    <property type="term" value="P:chiasma assembly"/>
    <property type="evidence" value="ECO:0007669"/>
    <property type="project" value="TreeGrafter"/>
</dbReference>
<proteinExistence type="inferred from homology"/>
<dbReference type="Gene3D" id="1.10.1420.10">
    <property type="match status" value="2"/>
</dbReference>
<dbReference type="Pfam" id="PF00488">
    <property type="entry name" value="MutS_V"/>
    <property type="match status" value="1"/>
</dbReference>
<dbReference type="Pfam" id="PF12906">
    <property type="entry name" value="RINGv"/>
    <property type="match status" value="1"/>
</dbReference>
<evidence type="ECO:0000256" key="4">
    <source>
        <dbReference type="ARBA" id="ARBA00022771"/>
    </source>
</evidence>
<feature type="compositionally biased region" description="Acidic residues" evidence="8">
    <location>
        <begin position="877"/>
        <end position="889"/>
    </location>
</feature>
<dbReference type="PANTHER" id="PTHR11361">
    <property type="entry name" value="DNA MISMATCH REPAIR PROTEIN MUTS FAMILY MEMBER"/>
    <property type="match status" value="1"/>
</dbReference>
<feature type="compositionally biased region" description="Polar residues" evidence="8">
    <location>
        <begin position="101"/>
        <end position="125"/>
    </location>
</feature>
<dbReference type="GO" id="GO:0005634">
    <property type="term" value="C:nucleus"/>
    <property type="evidence" value="ECO:0007669"/>
    <property type="project" value="TreeGrafter"/>
</dbReference>
<evidence type="ECO:0000256" key="5">
    <source>
        <dbReference type="ARBA" id="ARBA00022833"/>
    </source>
</evidence>
<dbReference type="GO" id="GO:0008270">
    <property type="term" value="F:zinc ion binding"/>
    <property type="evidence" value="ECO:0007669"/>
    <property type="project" value="UniProtKB-KW"/>
</dbReference>
<keyword evidence="9" id="KW-1133">Transmembrane helix</keyword>
<dbReference type="EMBL" id="JARK01000087">
    <property type="protein sequence ID" value="EYC43628.1"/>
    <property type="molecule type" value="Genomic_DNA"/>
</dbReference>
<dbReference type="InterPro" id="IPR036187">
    <property type="entry name" value="DNA_mismatch_repair_MutS_sf"/>
</dbReference>
<sequence>MAEEQSVVPSSQSAADAVIASISLSGSYLGVAIYDQSRTAIRLLNDVLEDQEFSTLDSLLQQEEPAMILVNKSQDIRFIRYISQHCGATISNDDVDVENSTDAVGSSFTSSTNSLPPSAEVSTSVGEPAATVPAGSPNKDTGADDGDGASDDEEDSESSPPTLVFLANNAYNFESGFKRISELFAEECSNEAENHLSTRFRIDISSRNMVRALGALLKYMDSARIGVEYEAANVRTPITTIKTIRIGEMVEIDKDTYRALDIFSDDKGKQRPFSNASESSGAKSLFALCNRCRSAPGKYMLRKWFGSPTADREVLVKRQKAISFFLQDCNLELTGKLHTLLGSLRSVRHILNRLRAGTAKVAHWENLYKTISSSVMIGRYLESLSSPLALLKDDIDCYSETLVETYAVLNAMIDFEESYAENRLVMRPGVDPELDRAKGLYRQLPSILTRVAQEEASRFQAATCSVAYVPMIGYLVALPHDFQVENFEDVEVIYSTAHTLHAKDEAMRKLDEDLGDVKMRIIDKETTITLRMSSLILSRSSLLLAAERAGALLDVVISLSLTARHYGWTCPKFVDEPIIDATRVYHPLSQLITEHFVPNPVSSGVEYSKIKIFTGPNACGKSVYLKQVGLLVFLAHIGSFVPADFARIGTVNRILSRIYTVDSVLDGMSTFAKDLDQISFALRRGNERSLVIIDEFGKGTMTEVGLSLLASSLSYWAAKGRDGCPHVFVSSHFHALQELITDVHGIISYHTMEVLKRGAELTFQFRLVDGLVDSSFAVYTACKMGIPQEVVDRANEVYEHVRGGNALTELSCVDSDEERKNRWLARRMQGILPDFEDFDVDHGLDGLLDLIGESLLEPDERIGQTSSQESNATPEKNDEEEAEDEEEGPEERNSSLPPLERSASEDERYTSLQELDESRSSLPSALRTKGKKVDRSNLSVSFAIDMDEVRTEIATTTTTSDSEAMERVKHIVIADSDDESQSVRSIDETSATVNPLIQKMKKNLLKDRRRPFRRHNLLNPLLSVHHLLHRPPRRFLVNARALYGFTESEDVEMETSSSDSVLRRTGIICSKTGEKLGTIEEELTHWIQDHRKSTTKCIKESGVPKKSATFHNIVDLQKTRAPRPHQSNSDQQIKNLAPPRRKRSLFYEMGERIRLFSAGSFVTTVPPSPHHVSKTQSLNSFCETASNANVASPSRRPMKKSRSRVGQGSVVSLQNNDDFSIDMDSYMAKAPSQLGILCQHCSTTDLPCPKAHQEHGSPSLPSLYSLAPSDLSGNEPLCRICHCCWPSDASDPLISPCRCSGSLQYVHVSCLMHWLDISSRKLHRPAVCELCLYKYRRRRVLKYREIKLPDCSDRDVRYYTLFVCALAMMILSALATIVCFQLEKSYSTHSNKTSSAPLTPSDITPPELPAPTDLLHREDIENLLSTVTLIAAILFFFSFFMAMYAHVKVTKSMDWVSMDVICFASNDPLHFVAAPQRLGPFGDPLHFVAAPHRLGSPGNRFDATTLRLALHVVAEQ</sequence>
<keyword evidence="9" id="KW-0812">Transmembrane</keyword>
<dbReference type="SMART" id="SM00534">
    <property type="entry name" value="MUTSac"/>
    <property type="match status" value="1"/>
</dbReference>
<dbReference type="CDD" id="cd16495">
    <property type="entry name" value="RING_CH-C4HC3_MARCH"/>
    <property type="match status" value="1"/>
</dbReference>
<evidence type="ECO:0000313" key="11">
    <source>
        <dbReference type="EMBL" id="EYC43628.1"/>
    </source>
</evidence>
<dbReference type="Gene3D" id="3.30.40.10">
    <property type="entry name" value="Zinc/RING finger domain, C3HC4 (zinc finger)"/>
    <property type="match status" value="1"/>
</dbReference>
<dbReference type="InterPro" id="IPR027417">
    <property type="entry name" value="P-loop_NTPase"/>
</dbReference>
<comment type="similarity">
    <text evidence="1">Belongs to the DNA mismatch repair MutS family.</text>
</comment>
<feature type="compositionally biased region" description="Acidic residues" evidence="8">
    <location>
        <begin position="143"/>
        <end position="157"/>
    </location>
</feature>
<comment type="caution">
    <text evidence="11">The sequence shown here is derived from an EMBL/GenBank/DDBJ whole genome shotgun (WGS) entry which is preliminary data.</text>
</comment>
<dbReference type="SUPFAM" id="SSF57850">
    <property type="entry name" value="RING/U-box"/>
    <property type="match status" value="1"/>
</dbReference>
<organism evidence="11 12">
    <name type="scientific">Ancylostoma ceylanicum</name>
    <dbReference type="NCBI Taxonomy" id="53326"/>
    <lineage>
        <taxon>Eukaryota</taxon>
        <taxon>Metazoa</taxon>
        <taxon>Ecdysozoa</taxon>
        <taxon>Nematoda</taxon>
        <taxon>Chromadorea</taxon>
        <taxon>Rhabditida</taxon>
        <taxon>Rhabditina</taxon>
        <taxon>Rhabditomorpha</taxon>
        <taxon>Strongyloidea</taxon>
        <taxon>Ancylostomatidae</taxon>
        <taxon>Ancylostomatinae</taxon>
        <taxon>Ancylostoma</taxon>
    </lineage>
</organism>
<dbReference type="InterPro" id="IPR045076">
    <property type="entry name" value="MutS"/>
</dbReference>
<name>A0A016WXA0_9BILA</name>
<dbReference type="InterPro" id="IPR011016">
    <property type="entry name" value="Znf_RING-CH"/>
</dbReference>
<dbReference type="SUPFAM" id="SSF52540">
    <property type="entry name" value="P-loop containing nucleoside triphosphate hydrolases"/>
    <property type="match status" value="1"/>
</dbReference>
<evidence type="ECO:0000256" key="6">
    <source>
        <dbReference type="ARBA" id="ARBA00022840"/>
    </source>
</evidence>
<dbReference type="InterPro" id="IPR013083">
    <property type="entry name" value="Znf_RING/FYVE/PHD"/>
</dbReference>
<dbReference type="PROSITE" id="PS51292">
    <property type="entry name" value="ZF_RING_CH"/>
    <property type="match status" value="1"/>
</dbReference>
<dbReference type="SMART" id="SM00744">
    <property type="entry name" value="RINGv"/>
    <property type="match status" value="1"/>
</dbReference>
<dbReference type="GO" id="GO:0006298">
    <property type="term" value="P:mismatch repair"/>
    <property type="evidence" value="ECO:0007669"/>
    <property type="project" value="InterPro"/>
</dbReference>
<gene>
    <name evidence="11" type="primary">Acey_s0487.g2349</name>
    <name evidence="11" type="synonym">Acey-msh-5</name>
    <name evidence="11" type="ORF">Y032_0487g2349</name>
</gene>
<feature type="compositionally biased region" description="Polar residues" evidence="8">
    <location>
        <begin position="863"/>
        <end position="874"/>
    </location>
</feature>
<feature type="region of interest" description="Disordered" evidence="8">
    <location>
        <begin position="859"/>
        <end position="930"/>
    </location>
</feature>
<dbReference type="Proteomes" id="UP000024635">
    <property type="component" value="Unassembled WGS sequence"/>
</dbReference>
<dbReference type="STRING" id="53326.A0A016WXA0"/>
<evidence type="ECO:0000313" key="12">
    <source>
        <dbReference type="Proteomes" id="UP000024635"/>
    </source>
</evidence>
<keyword evidence="12" id="KW-1185">Reference proteome</keyword>
<keyword evidence="4" id="KW-0863">Zinc-finger</keyword>
<feature type="domain" description="RING-CH-type" evidence="10">
    <location>
        <begin position="1270"/>
        <end position="1338"/>
    </location>
</feature>
<keyword evidence="7" id="KW-0238">DNA-binding</keyword>
<dbReference type="SUPFAM" id="SSF48334">
    <property type="entry name" value="DNA repair protein MutS, domain III"/>
    <property type="match status" value="1"/>
</dbReference>
<feature type="transmembrane region" description="Helical" evidence="9">
    <location>
        <begin position="1423"/>
        <end position="1445"/>
    </location>
</feature>
<evidence type="ECO:0000256" key="2">
    <source>
        <dbReference type="ARBA" id="ARBA00022723"/>
    </source>
</evidence>
<dbReference type="InterPro" id="IPR000432">
    <property type="entry name" value="DNA_mismatch_repair_MutS_C"/>
</dbReference>
<keyword evidence="3" id="KW-0547">Nucleotide-binding</keyword>
<dbReference type="FunFam" id="3.30.40.10:FF:000571">
    <property type="entry name" value="Zinc finger, C3HC4 type"/>
    <property type="match status" value="1"/>
</dbReference>
<evidence type="ECO:0000256" key="1">
    <source>
        <dbReference type="ARBA" id="ARBA00006271"/>
    </source>
</evidence>
<dbReference type="GO" id="GO:0030983">
    <property type="term" value="F:mismatched DNA binding"/>
    <property type="evidence" value="ECO:0007669"/>
    <property type="project" value="InterPro"/>
</dbReference>
<dbReference type="GO" id="GO:0005524">
    <property type="term" value="F:ATP binding"/>
    <property type="evidence" value="ECO:0007669"/>
    <property type="project" value="UniProtKB-KW"/>
</dbReference>
<dbReference type="Gene3D" id="3.40.50.300">
    <property type="entry name" value="P-loop containing nucleotide triphosphate hydrolases"/>
    <property type="match status" value="1"/>
</dbReference>
<keyword evidence="6" id="KW-0067">ATP-binding</keyword>
<protein>
    <recommendedName>
        <fullName evidence="10">RING-CH-type domain-containing protein</fullName>
    </recommendedName>
</protein>
<reference evidence="12" key="1">
    <citation type="journal article" date="2015" name="Nat. Genet.">
        <title>The genome and transcriptome of the zoonotic hookworm Ancylostoma ceylanicum identify infection-specific gene families.</title>
        <authorList>
            <person name="Schwarz E.M."/>
            <person name="Hu Y."/>
            <person name="Antoshechkin I."/>
            <person name="Miller M.M."/>
            <person name="Sternberg P.W."/>
            <person name="Aroian R.V."/>
        </authorList>
    </citation>
    <scope>NUCLEOTIDE SEQUENCE</scope>
    <source>
        <strain evidence="12">HY135</strain>
    </source>
</reference>
<keyword evidence="2" id="KW-0479">Metal-binding</keyword>
<dbReference type="OrthoDB" id="29596at2759"/>
<keyword evidence="5" id="KW-0862">Zinc</keyword>
<feature type="region of interest" description="Disordered" evidence="8">
    <location>
        <begin position="1188"/>
        <end position="1209"/>
    </location>
</feature>